<evidence type="ECO:0000313" key="2">
    <source>
        <dbReference type="EMBL" id="RYR14496.1"/>
    </source>
</evidence>
<feature type="compositionally biased region" description="Basic and acidic residues" evidence="1">
    <location>
        <begin position="182"/>
        <end position="191"/>
    </location>
</feature>
<dbReference type="AlphaFoldDB" id="A0A444ZJZ7"/>
<proteinExistence type="predicted"/>
<feature type="compositionally biased region" description="Polar residues" evidence="1">
    <location>
        <begin position="38"/>
        <end position="53"/>
    </location>
</feature>
<reference evidence="2 3" key="1">
    <citation type="submission" date="2019-01" db="EMBL/GenBank/DDBJ databases">
        <title>Sequencing of cultivated peanut Arachis hypogaea provides insights into genome evolution and oil improvement.</title>
        <authorList>
            <person name="Chen X."/>
        </authorList>
    </citation>
    <scope>NUCLEOTIDE SEQUENCE [LARGE SCALE GENOMIC DNA]</scope>
    <source>
        <strain evidence="3">cv. Fuhuasheng</strain>
        <tissue evidence="2">Leaves</tissue>
    </source>
</reference>
<protein>
    <submittedName>
        <fullName evidence="2">Uncharacterized protein</fullName>
    </submittedName>
</protein>
<name>A0A444ZJZ7_ARAHY</name>
<evidence type="ECO:0000313" key="3">
    <source>
        <dbReference type="Proteomes" id="UP000289738"/>
    </source>
</evidence>
<comment type="caution">
    <text evidence="2">The sequence shown here is derived from an EMBL/GenBank/DDBJ whole genome shotgun (WGS) entry which is preliminary data.</text>
</comment>
<dbReference type="EMBL" id="SDMP01000014">
    <property type="protein sequence ID" value="RYR14496.1"/>
    <property type="molecule type" value="Genomic_DNA"/>
</dbReference>
<evidence type="ECO:0000256" key="1">
    <source>
        <dbReference type="SAM" id="MobiDB-lite"/>
    </source>
</evidence>
<feature type="compositionally biased region" description="Acidic residues" evidence="1">
    <location>
        <begin position="167"/>
        <end position="181"/>
    </location>
</feature>
<accession>A0A444ZJZ7</accession>
<gene>
    <name evidence="2" type="ORF">Ahy_B04g071082</name>
</gene>
<feature type="region of interest" description="Disordered" evidence="1">
    <location>
        <begin position="34"/>
        <end position="53"/>
    </location>
</feature>
<feature type="compositionally biased region" description="Acidic residues" evidence="1">
    <location>
        <begin position="86"/>
        <end position="95"/>
    </location>
</feature>
<dbReference type="OrthoDB" id="1711136at2759"/>
<organism evidence="2 3">
    <name type="scientific">Arachis hypogaea</name>
    <name type="common">Peanut</name>
    <dbReference type="NCBI Taxonomy" id="3818"/>
    <lineage>
        <taxon>Eukaryota</taxon>
        <taxon>Viridiplantae</taxon>
        <taxon>Streptophyta</taxon>
        <taxon>Embryophyta</taxon>
        <taxon>Tracheophyta</taxon>
        <taxon>Spermatophyta</taxon>
        <taxon>Magnoliopsida</taxon>
        <taxon>eudicotyledons</taxon>
        <taxon>Gunneridae</taxon>
        <taxon>Pentapetalae</taxon>
        <taxon>rosids</taxon>
        <taxon>fabids</taxon>
        <taxon>Fabales</taxon>
        <taxon>Fabaceae</taxon>
        <taxon>Papilionoideae</taxon>
        <taxon>50 kb inversion clade</taxon>
        <taxon>dalbergioids sensu lato</taxon>
        <taxon>Dalbergieae</taxon>
        <taxon>Pterocarpus clade</taxon>
        <taxon>Arachis</taxon>
    </lineage>
</organism>
<feature type="region of interest" description="Disordered" evidence="1">
    <location>
        <begin position="163"/>
        <end position="191"/>
    </location>
</feature>
<keyword evidence="3" id="KW-1185">Reference proteome</keyword>
<sequence>MADNNDNIDKVLIFPPPSLVAKAAFSRWSSTRYSSPSKVTFTTGNPTEPTPVSNMLFRPQLSRRNSSDMVLEPFRKGRMVTFRDNFDDEEQDDEDGSRPDGNRTLTIREAVTAQEAAEAAAAGEVVGEGEEDEVAQPVMMSLMDLLEEIDREMGLERSRYILNDDEKFVEDEEDEDGDGDNLEYRLYDKGH</sequence>
<feature type="region of interest" description="Disordered" evidence="1">
    <location>
        <begin position="83"/>
        <end position="103"/>
    </location>
</feature>
<dbReference type="Proteomes" id="UP000289738">
    <property type="component" value="Chromosome B04"/>
</dbReference>